<keyword evidence="2" id="KW-1185">Reference proteome</keyword>
<dbReference type="EMBL" id="SRLO01000169">
    <property type="protein sequence ID" value="TNN69926.1"/>
    <property type="molecule type" value="Genomic_DNA"/>
</dbReference>
<proteinExistence type="predicted"/>
<gene>
    <name evidence="1" type="ORF">EYF80_019799</name>
</gene>
<evidence type="ECO:0000313" key="1">
    <source>
        <dbReference type="EMBL" id="TNN69926.1"/>
    </source>
</evidence>
<evidence type="ECO:0000313" key="2">
    <source>
        <dbReference type="Proteomes" id="UP000314294"/>
    </source>
</evidence>
<name>A0A4Z2HVQ2_9TELE</name>
<dbReference type="Proteomes" id="UP000314294">
    <property type="component" value="Unassembled WGS sequence"/>
</dbReference>
<organism evidence="1 2">
    <name type="scientific">Liparis tanakae</name>
    <name type="common">Tanaka's snailfish</name>
    <dbReference type="NCBI Taxonomy" id="230148"/>
    <lineage>
        <taxon>Eukaryota</taxon>
        <taxon>Metazoa</taxon>
        <taxon>Chordata</taxon>
        <taxon>Craniata</taxon>
        <taxon>Vertebrata</taxon>
        <taxon>Euteleostomi</taxon>
        <taxon>Actinopterygii</taxon>
        <taxon>Neopterygii</taxon>
        <taxon>Teleostei</taxon>
        <taxon>Neoteleostei</taxon>
        <taxon>Acanthomorphata</taxon>
        <taxon>Eupercaria</taxon>
        <taxon>Perciformes</taxon>
        <taxon>Cottioidei</taxon>
        <taxon>Cottales</taxon>
        <taxon>Liparidae</taxon>
        <taxon>Liparis</taxon>
    </lineage>
</organism>
<dbReference type="AlphaFoldDB" id="A0A4Z2HVQ2"/>
<accession>A0A4Z2HVQ2</accession>
<protein>
    <submittedName>
        <fullName evidence="1">Uncharacterized protein</fullName>
    </submittedName>
</protein>
<comment type="caution">
    <text evidence="1">The sequence shown here is derived from an EMBL/GenBank/DDBJ whole genome shotgun (WGS) entry which is preliminary data.</text>
</comment>
<sequence length="87" mass="9613">MNRKRTYTTFRGHWCPREKPVESVALNNPLLVFTLRQLQKTSGSLEHKQTIYFTANGAALVSMSGHGCTGDALQDKRPCSCEGNTVG</sequence>
<reference evidence="1 2" key="1">
    <citation type="submission" date="2019-03" db="EMBL/GenBank/DDBJ databases">
        <title>First draft genome of Liparis tanakae, snailfish: a comprehensive survey of snailfish specific genes.</title>
        <authorList>
            <person name="Kim W."/>
            <person name="Song I."/>
            <person name="Jeong J.-H."/>
            <person name="Kim D."/>
            <person name="Kim S."/>
            <person name="Ryu S."/>
            <person name="Song J.Y."/>
            <person name="Lee S.K."/>
        </authorList>
    </citation>
    <scope>NUCLEOTIDE SEQUENCE [LARGE SCALE GENOMIC DNA]</scope>
    <source>
        <tissue evidence="1">Muscle</tissue>
    </source>
</reference>